<keyword evidence="4" id="KW-1185">Reference proteome</keyword>
<dbReference type="Gene3D" id="3.20.20.370">
    <property type="entry name" value="Glycoside hydrolase/deacetylase"/>
    <property type="match status" value="1"/>
</dbReference>
<evidence type="ECO:0000313" key="4">
    <source>
        <dbReference type="Proteomes" id="UP000093205"/>
    </source>
</evidence>
<dbReference type="OrthoDB" id="9784811at2"/>
<dbReference type="AlphaFoldDB" id="A0A424Z178"/>
<name>A0A424Z178_9BACT</name>
<keyword evidence="1" id="KW-1133">Transmembrane helix</keyword>
<gene>
    <name evidence="2" type="ORF">A2J15_003455</name>
    <name evidence="3" type="ORF">DZD40_03280</name>
</gene>
<dbReference type="EMBL" id="QURW01000006">
    <property type="protein sequence ID" value="RQD87941.1"/>
    <property type="molecule type" value="Genomic_DNA"/>
</dbReference>
<dbReference type="SUPFAM" id="SSF88713">
    <property type="entry name" value="Glycoside hydrolase/deacetylase"/>
    <property type="match status" value="1"/>
</dbReference>
<dbReference type="PANTHER" id="PTHR30105:SF2">
    <property type="entry name" value="DIVERGENT POLYSACCHARIDE DEACETYLASE SUPERFAMILY"/>
    <property type="match status" value="1"/>
</dbReference>
<dbReference type="InterPro" id="IPR006837">
    <property type="entry name" value="Divergent_DAC"/>
</dbReference>
<dbReference type="Pfam" id="PF04748">
    <property type="entry name" value="Polysacc_deac_2"/>
    <property type="match status" value="1"/>
</dbReference>
<keyword evidence="1" id="KW-0812">Transmembrane</keyword>
<dbReference type="Proteomes" id="UP000093205">
    <property type="component" value="Chromosome"/>
</dbReference>
<sequence>MSKKKLSFIVLIFFLICIVLFVGILIKYKNSQNINYQSDFIIQTKENQEINIDFIDKNITNEHFGIFKPIEEESIQNDQAISILEQRIKDLNISLKEQNLSNKEQNLSLESNQNFILKDENTSLQDNLHLQKDVKPIKDNSLPKLAIIIDDMANANQVKNLKALKLKLNPSFFPPDKNHNNTPKLALQFDFYMVHLPLAAIDYNKPELDTLSPNDSKERIYKKIKQIKKDFKNLRYINNHTGSLFTSNEKAMRNLYEVLKTQNIFFVDSKTIAYSKASKIAKELGQIYIQRDIFLDNEDDIAYIKKQLFSAVKLAQKKGFALAIAHPKENTFKALEQSKDLLKSVNLVYLSEIYGK</sequence>
<evidence type="ECO:0000313" key="3">
    <source>
        <dbReference type="EMBL" id="RQD87941.1"/>
    </source>
</evidence>
<dbReference type="KEGG" id="chw:A2J15_003455"/>
<dbReference type="PANTHER" id="PTHR30105">
    <property type="entry name" value="UNCHARACTERIZED YIBQ-RELATED"/>
    <property type="match status" value="1"/>
</dbReference>
<dbReference type="RefSeq" id="WP_066776653.1">
    <property type="nucleotide sequence ID" value="NZ_CBCSFE010000003.1"/>
</dbReference>
<proteinExistence type="predicted"/>
<keyword evidence="1" id="KW-0472">Membrane</keyword>
<organism evidence="3 5">
    <name type="scientific">Campylobacter hepaticus</name>
    <dbReference type="NCBI Taxonomy" id="1813019"/>
    <lineage>
        <taxon>Bacteria</taxon>
        <taxon>Pseudomonadati</taxon>
        <taxon>Campylobacterota</taxon>
        <taxon>Epsilonproteobacteria</taxon>
        <taxon>Campylobacterales</taxon>
        <taxon>Campylobacteraceae</taxon>
        <taxon>Campylobacter</taxon>
    </lineage>
</organism>
<evidence type="ECO:0000256" key="1">
    <source>
        <dbReference type="SAM" id="Phobius"/>
    </source>
</evidence>
<evidence type="ECO:0000313" key="2">
    <source>
        <dbReference type="EMBL" id="AXP08765.1"/>
    </source>
</evidence>
<reference evidence="4 5" key="1">
    <citation type="submission" date="2018-08" db="EMBL/GenBank/DDBJ databases">
        <title>Survival mechanisms of Campylobacter hepaticus identified by genomic analysis and comparative transcriptomic analysis of in vivo and in vitro derived bacteria.</title>
        <authorList>
            <person name="Van T.T.H."/>
            <person name="Moore R.J."/>
        </authorList>
    </citation>
    <scope>NUCLEOTIDE SEQUENCE [LARGE SCALE GENOMIC DNA]</scope>
    <source>
        <strain evidence="3 5">54L</strain>
        <strain evidence="2 4">HV10</strain>
    </source>
</reference>
<feature type="transmembrane region" description="Helical" evidence="1">
    <location>
        <begin position="6"/>
        <end position="26"/>
    </location>
</feature>
<dbReference type="CDD" id="cd10936">
    <property type="entry name" value="CE4_DAC2"/>
    <property type="match status" value="1"/>
</dbReference>
<protein>
    <submittedName>
        <fullName evidence="3">Divergent polysaccharide deacetylase family protein</fullName>
    </submittedName>
</protein>
<dbReference type="Proteomes" id="UP000286095">
    <property type="component" value="Unassembled WGS sequence"/>
</dbReference>
<dbReference type="EMBL" id="CP031611">
    <property type="protein sequence ID" value="AXP08765.1"/>
    <property type="molecule type" value="Genomic_DNA"/>
</dbReference>
<dbReference type="GO" id="GO:0005975">
    <property type="term" value="P:carbohydrate metabolic process"/>
    <property type="evidence" value="ECO:0007669"/>
    <property type="project" value="InterPro"/>
</dbReference>
<dbReference type="GeneID" id="44004567"/>
<dbReference type="STRING" id="1813019.A2J15_01195"/>
<accession>A0A424Z178</accession>
<evidence type="ECO:0000313" key="5">
    <source>
        <dbReference type="Proteomes" id="UP000286095"/>
    </source>
</evidence>
<dbReference type="InterPro" id="IPR011330">
    <property type="entry name" value="Glyco_hydro/deAcase_b/a-brl"/>
</dbReference>